<dbReference type="Proteomes" id="UP000238479">
    <property type="component" value="Chromosome 7"/>
</dbReference>
<feature type="region of interest" description="Disordered" evidence="1">
    <location>
        <begin position="289"/>
        <end position="309"/>
    </location>
</feature>
<feature type="compositionally biased region" description="Basic and acidic residues" evidence="1">
    <location>
        <begin position="293"/>
        <end position="309"/>
    </location>
</feature>
<dbReference type="InterPro" id="IPR004242">
    <property type="entry name" value="Transposase_21"/>
</dbReference>
<dbReference type="Pfam" id="PF13952">
    <property type="entry name" value="DUF4216"/>
    <property type="match status" value="1"/>
</dbReference>
<dbReference type="STRING" id="74649.A0A2P6P3I9"/>
<dbReference type="Pfam" id="PF13960">
    <property type="entry name" value="DUF4218"/>
    <property type="match status" value="1"/>
</dbReference>
<evidence type="ECO:0000259" key="2">
    <source>
        <dbReference type="Pfam" id="PF13952"/>
    </source>
</evidence>
<accession>A0A2P6P3I9</accession>
<evidence type="ECO:0000256" key="1">
    <source>
        <dbReference type="SAM" id="MobiDB-lite"/>
    </source>
</evidence>
<evidence type="ECO:0000259" key="3">
    <source>
        <dbReference type="Pfam" id="PF13960"/>
    </source>
</evidence>
<sequence>MLYYKEHANDTSCHVCGSSRYKRVADYENPSRSRVPQKVLRYFPLGPRLQRLYLSRYTAESMIWHVEHRPKDDVLRHPADSKAWEQLDSIDPTFGSEARNVRLGLASDGFNPFGTMSQSHSTWPVVMSVYNLPPWLCMKKPYLMLSLFIPGPTSPGNNIDVYLRPLVDELKILWEEGIPTYDAFKKEEFNMRAAVMWTINDFPAYAMLSGWSTKGYKACPHCGHSTKSYWLPNSQKCCYLGHRRWIPILHRFRRWTVAFDGHQEHHLPPITMTGAQCLQELSSLRFQFGKNKKQSEKNPKRKRSAVEKPYDGPWKKQSIFYELPYWKDLLLRHNLDVMHIEKNVTDSVLGTLLAIDGKSKDTYNARMDCVNLGIKKKLHPESEGARPPKAAFNMKTENMTMICEVLASSKLPDGMASNIARCVRVGERKLIGLKSHDSHIIMQYFLPLAIRYALPKYVARIFIELSSFFRNLCTKVGTVATFNSLSKRIAIVLCLLEHLMPPAFFDVMIHLPIHLADEAAIAGPVHFRWMFPIERFLGTLKKYVLNKARPEGSIAEGYIVEECLSFCGMYLGDTTVGRINRPGRNADSTDSGKRVGLSVFANPGRSLGNFKLFQLDDAEWNRAHRHVLDNTPEVWPYKREYVERETSNIGPRVSAMAAANQANCSFPAYFGDLIDDDYMNGVGDISEDFLALARGPTRWARHWTKYIMNGYRFHVKSVDDGKTQNSGVFVEMETDNYATVNDPNPKSDMVEYYGILKDIIELNYRNGRKVVLFDCDWVNGRLRRSGIKKDDFGFTMVNFERLLPPPDTLVFGGQAQQVFYVQDPIEKEWHIAVNTTPRDYFAMGMTADHDLVPPQELDNSMMEDDEVEGRWDMTDIPTAEEQMWSEGEP</sequence>
<reference evidence="4 5" key="1">
    <citation type="journal article" date="2018" name="Nat. Genet.">
        <title>The Rosa genome provides new insights in the design of modern roses.</title>
        <authorList>
            <person name="Bendahmane M."/>
        </authorList>
    </citation>
    <scope>NUCLEOTIDE SEQUENCE [LARGE SCALE GENOMIC DNA]</scope>
    <source>
        <strain evidence="5">cv. Old Blush</strain>
    </source>
</reference>
<protein>
    <recommendedName>
        <fullName evidence="6">DUF4218 domain-containing protein</fullName>
    </recommendedName>
</protein>
<feature type="domain" description="DUF4218" evidence="3">
    <location>
        <begin position="472"/>
        <end position="585"/>
    </location>
</feature>
<dbReference type="InterPro" id="IPR025312">
    <property type="entry name" value="DUF4216"/>
</dbReference>
<organism evidence="4 5">
    <name type="scientific">Rosa chinensis</name>
    <name type="common">China rose</name>
    <dbReference type="NCBI Taxonomy" id="74649"/>
    <lineage>
        <taxon>Eukaryota</taxon>
        <taxon>Viridiplantae</taxon>
        <taxon>Streptophyta</taxon>
        <taxon>Embryophyta</taxon>
        <taxon>Tracheophyta</taxon>
        <taxon>Spermatophyta</taxon>
        <taxon>Magnoliopsida</taxon>
        <taxon>eudicotyledons</taxon>
        <taxon>Gunneridae</taxon>
        <taxon>Pentapetalae</taxon>
        <taxon>rosids</taxon>
        <taxon>fabids</taxon>
        <taxon>Rosales</taxon>
        <taxon>Rosaceae</taxon>
        <taxon>Rosoideae</taxon>
        <taxon>Rosoideae incertae sedis</taxon>
        <taxon>Rosa</taxon>
    </lineage>
</organism>
<dbReference type="Gramene" id="PRQ16500">
    <property type="protein sequence ID" value="PRQ16500"/>
    <property type="gene ID" value="RchiOBHm_Chr7g0184931"/>
</dbReference>
<feature type="domain" description="DUF4216" evidence="2">
    <location>
        <begin position="760"/>
        <end position="831"/>
    </location>
</feature>
<dbReference type="AlphaFoldDB" id="A0A2P6P3I9"/>
<evidence type="ECO:0000313" key="4">
    <source>
        <dbReference type="EMBL" id="PRQ16500.1"/>
    </source>
</evidence>
<dbReference type="PANTHER" id="PTHR48258:SF15">
    <property type="entry name" value="OS02G0543900 PROTEIN"/>
    <property type="match status" value="1"/>
</dbReference>
<comment type="caution">
    <text evidence="4">The sequence shown here is derived from an EMBL/GenBank/DDBJ whole genome shotgun (WGS) entry which is preliminary data.</text>
</comment>
<gene>
    <name evidence="4" type="ORF">RchiOBHm_Chr7g0184931</name>
</gene>
<evidence type="ECO:0008006" key="6">
    <source>
        <dbReference type="Google" id="ProtNLM"/>
    </source>
</evidence>
<dbReference type="Pfam" id="PF02992">
    <property type="entry name" value="Transposase_21"/>
    <property type="match status" value="1"/>
</dbReference>
<dbReference type="EMBL" id="PDCK01000045">
    <property type="protein sequence ID" value="PRQ16500.1"/>
    <property type="molecule type" value="Genomic_DNA"/>
</dbReference>
<keyword evidence="5" id="KW-1185">Reference proteome</keyword>
<proteinExistence type="predicted"/>
<dbReference type="InterPro" id="IPR025452">
    <property type="entry name" value="DUF4218"/>
</dbReference>
<dbReference type="PANTHER" id="PTHR48258">
    <property type="entry name" value="DUF4218 DOMAIN-CONTAINING PROTEIN-RELATED"/>
    <property type="match status" value="1"/>
</dbReference>
<name>A0A2P6P3I9_ROSCH</name>
<evidence type="ECO:0000313" key="5">
    <source>
        <dbReference type="Proteomes" id="UP000238479"/>
    </source>
</evidence>